<organism evidence="2 3">
    <name type="scientific">Sparassis crispa</name>
    <dbReference type="NCBI Taxonomy" id="139825"/>
    <lineage>
        <taxon>Eukaryota</taxon>
        <taxon>Fungi</taxon>
        <taxon>Dikarya</taxon>
        <taxon>Basidiomycota</taxon>
        <taxon>Agaricomycotina</taxon>
        <taxon>Agaricomycetes</taxon>
        <taxon>Polyporales</taxon>
        <taxon>Sparassidaceae</taxon>
        <taxon>Sparassis</taxon>
    </lineage>
</organism>
<keyword evidence="3" id="KW-1185">Reference proteome</keyword>
<feature type="region of interest" description="Disordered" evidence="1">
    <location>
        <begin position="138"/>
        <end position="157"/>
    </location>
</feature>
<sequence length="598" mass="66267">MAASLSSLPMHGLSTWSSLTSAMYHTPSGLLFPRGSCRPFHHTREDVDHVLPQVSCSSGERYGSICASPLPAGPSAVSGPQYSYTHGGSVCRLASQSYLPVFDWLGDCQQRPSQYIVEKTCEMICYLWFSSLPSSSSPSKRNCPDPQQPQPYFPHSSSSTASLQFSVSPAFVRFMQKVLETTQVSQSVIVLSLHYIYRMKARNRFTTGQAGSEYRVALAALMMANKFVDDNTYTNKTWAEVSGIGLAEVNKMEREFLLGIDFGLYVDETTYDSWLNLLKGLTMAKERESQHWHRSRWRARPTPLSKAQFHRSTSMYSPTSHSTSHRARSSSPSRRSAGCKFPCSEPHKQHNVPYVSSSLSGLKRTAADAFCLAPTPRLPASNSVPRVNGLRLEIPQPDLSTREKPSPSEPLQLLSKLSLGASPVDGEVVPTWASSAMQETVPQTLVSAYRVDERIQHAPPQNLYFYTLACSPMEERNSRKARLHYHQPPAPIPTVHHIHAPVPMMVQSASASPCDVHRHLPPAPVLPPFSEFSREPPSSYGVDLANQPPADQGRAYTLQDHSIPSAPFANAGPPGYQFYFNSSPDAPFALYRPRGRRL</sequence>
<dbReference type="InterPro" id="IPR036915">
    <property type="entry name" value="Cyclin-like_sf"/>
</dbReference>
<feature type="region of interest" description="Disordered" evidence="1">
    <location>
        <begin position="290"/>
        <end position="344"/>
    </location>
</feature>
<dbReference type="PANTHER" id="PTHR15615">
    <property type="match status" value="1"/>
</dbReference>
<dbReference type="OrthoDB" id="244495at2759"/>
<dbReference type="PANTHER" id="PTHR15615:SF27">
    <property type="entry name" value="PHO85 CYCLIN CLG1"/>
    <property type="match status" value="1"/>
</dbReference>
<evidence type="ECO:0000313" key="2">
    <source>
        <dbReference type="EMBL" id="GBE88435.1"/>
    </source>
</evidence>
<evidence type="ECO:0000313" key="3">
    <source>
        <dbReference type="Proteomes" id="UP000287166"/>
    </source>
</evidence>
<dbReference type="EMBL" id="BFAD01000013">
    <property type="protein sequence ID" value="GBE88435.1"/>
    <property type="molecule type" value="Genomic_DNA"/>
</dbReference>
<dbReference type="CDD" id="cd20557">
    <property type="entry name" value="CYCLIN_ScPCL1-like"/>
    <property type="match status" value="1"/>
</dbReference>
<dbReference type="InterPro" id="IPR013922">
    <property type="entry name" value="Cyclin_PHO80-like"/>
</dbReference>
<dbReference type="GeneID" id="38785352"/>
<comment type="caution">
    <text evidence="2">The sequence shown here is derived from an EMBL/GenBank/DDBJ whole genome shotgun (WGS) entry which is preliminary data.</text>
</comment>
<dbReference type="GO" id="GO:0016538">
    <property type="term" value="F:cyclin-dependent protein serine/threonine kinase regulator activity"/>
    <property type="evidence" value="ECO:0007669"/>
    <property type="project" value="TreeGrafter"/>
</dbReference>
<feature type="compositionally biased region" description="Low complexity" evidence="1">
    <location>
        <begin position="528"/>
        <end position="539"/>
    </location>
</feature>
<dbReference type="STRING" id="139825.A0A401H1X8"/>
<dbReference type="Pfam" id="PF08613">
    <property type="entry name" value="Cyclin"/>
    <property type="match status" value="1"/>
</dbReference>
<dbReference type="Proteomes" id="UP000287166">
    <property type="component" value="Unassembled WGS sequence"/>
</dbReference>
<dbReference type="Gene3D" id="1.10.472.10">
    <property type="entry name" value="Cyclin-like"/>
    <property type="match status" value="1"/>
</dbReference>
<accession>A0A401H1X8</accession>
<protein>
    <recommendedName>
        <fullName evidence="4">Cyclin-like domain-containing protein</fullName>
    </recommendedName>
</protein>
<proteinExistence type="predicted"/>
<gene>
    <name evidence="2" type="ORF">SCP_1302500</name>
</gene>
<feature type="region of interest" description="Disordered" evidence="1">
    <location>
        <begin position="527"/>
        <end position="553"/>
    </location>
</feature>
<name>A0A401H1X8_9APHY</name>
<dbReference type="AlphaFoldDB" id="A0A401H1X8"/>
<dbReference type="SUPFAM" id="SSF47954">
    <property type="entry name" value="Cyclin-like"/>
    <property type="match status" value="1"/>
</dbReference>
<evidence type="ECO:0008006" key="4">
    <source>
        <dbReference type="Google" id="ProtNLM"/>
    </source>
</evidence>
<reference evidence="2 3" key="1">
    <citation type="journal article" date="2018" name="Sci. Rep.">
        <title>Genome sequence of the cauliflower mushroom Sparassis crispa (Hanabiratake) and its association with beneficial usage.</title>
        <authorList>
            <person name="Kiyama R."/>
            <person name="Furutani Y."/>
            <person name="Kawaguchi K."/>
            <person name="Nakanishi T."/>
        </authorList>
    </citation>
    <scope>NUCLEOTIDE SEQUENCE [LARGE SCALE GENOMIC DNA]</scope>
</reference>
<dbReference type="GO" id="GO:0019901">
    <property type="term" value="F:protein kinase binding"/>
    <property type="evidence" value="ECO:0007669"/>
    <property type="project" value="InterPro"/>
</dbReference>
<dbReference type="GO" id="GO:0005634">
    <property type="term" value="C:nucleus"/>
    <property type="evidence" value="ECO:0007669"/>
    <property type="project" value="TreeGrafter"/>
</dbReference>
<evidence type="ECO:0000256" key="1">
    <source>
        <dbReference type="SAM" id="MobiDB-lite"/>
    </source>
</evidence>
<dbReference type="InParanoid" id="A0A401H1X8"/>
<dbReference type="RefSeq" id="XP_027619348.1">
    <property type="nucleotide sequence ID" value="XM_027763547.1"/>
</dbReference>
<dbReference type="GO" id="GO:0000307">
    <property type="term" value="C:cyclin-dependent protein kinase holoenzyme complex"/>
    <property type="evidence" value="ECO:0007669"/>
    <property type="project" value="TreeGrafter"/>
</dbReference>